<reference evidence="3" key="1">
    <citation type="submission" date="2022-02" db="EMBL/GenBank/DDBJ databases">
        <title>Corynebacterium sp. from urogenital microbiome.</title>
        <authorList>
            <person name="Cappelli E.A."/>
            <person name="Ribeiro T.G."/>
            <person name="Peixe L."/>
        </authorList>
    </citation>
    <scope>NUCLEOTIDE SEQUENCE</scope>
    <source>
        <strain evidence="3">C8Ua_174</strain>
    </source>
</reference>
<dbReference type="Proteomes" id="UP001146469">
    <property type="component" value="Unassembled WGS sequence"/>
</dbReference>
<evidence type="ECO:0000256" key="1">
    <source>
        <dbReference type="SAM" id="MobiDB-lite"/>
    </source>
</evidence>
<feature type="signal peptide" evidence="2">
    <location>
        <begin position="1"/>
        <end position="28"/>
    </location>
</feature>
<dbReference type="EMBL" id="JAKMUT010000001">
    <property type="protein sequence ID" value="MCZ9288861.1"/>
    <property type="molecule type" value="Genomic_DNA"/>
</dbReference>
<evidence type="ECO:0000313" key="3">
    <source>
        <dbReference type="EMBL" id="MCZ9288861.1"/>
    </source>
</evidence>
<feature type="chain" id="PRO_5040979382" description="Secreted protein" evidence="2">
    <location>
        <begin position="29"/>
        <end position="232"/>
    </location>
</feature>
<feature type="region of interest" description="Disordered" evidence="1">
    <location>
        <begin position="212"/>
        <end position="232"/>
    </location>
</feature>
<gene>
    <name evidence="3" type="ORF">L8V00_01355</name>
</gene>
<feature type="compositionally biased region" description="Low complexity" evidence="1">
    <location>
        <begin position="213"/>
        <end position="232"/>
    </location>
</feature>
<keyword evidence="4" id="KW-1185">Reference proteome</keyword>
<dbReference type="RefSeq" id="WP_269943994.1">
    <property type="nucleotide sequence ID" value="NZ_JAKMUT010000001.1"/>
</dbReference>
<proteinExistence type="predicted"/>
<evidence type="ECO:0000256" key="2">
    <source>
        <dbReference type="SAM" id="SignalP"/>
    </source>
</evidence>
<evidence type="ECO:0008006" key="5">
    <source>
        <dbReference type="Google" id="ProtNLM"/>
    </source>
</evidence>
<keyword evidence="2" id="KW-0732">Signal</keyword>
<comment type="caution">
    <text evidence="3">The sequence shown here is derived from an EMBL/GenBank/DDBJ whole genome shotgun (WGS) entry which is preliminary data.</text>
</comment>
<evidence type="ECO:0000313" key="4">
    <source>
        <dbReference type="Proteomes" id="UP001146469"/>
    </source>
</evidence>
<protein>
    <recommendedName>
        <fullName evidence="5">Secreted protein</fullName>
    </recommendedName>
</protein>
<name>A0A9X3RFP8_9CORY</name>
<accession>A0A9X3RFP8</accession>
<dbReference type="AlphaFoldDB" id="A0A9X3RFP8"/>
<sequence length="232" mass="23665">MASKFVRSATAIAAASALAFGGVSVASAAPAGSLGGLTGSLGGKKDLDVPQGDKVKLGNVGGPAWNVDVYKQVHGATTVAPGATVKTRVLIQGVKGKTRIDEILEWMPKGFKLVKVERIKGGLLGDGVHELGQGEYAVTENKDRTEVRVSWEEGLLIKQKPTVDTATPLLLDFTWKAPEKEGTYKNGAGAKVGAAVNNNKVFDNGTPIVVKKGAAPAGSGASGSLSGSLSGS</sequence>
<organism evidence="3 4">
    <name type="scientific">Corynebacterium evansiae</name>
    <dbReference type="NCBI Taxonomy" id="2913499"/>
    <lineage>
        <taxon>Bacteria</taxon>
        <taxon>Bacillati</taxon>
        <taxon>Actinomycetota</taxon>
        <taxon>Actinomycetes</taxon>
        <taxon>Mycobacteriales</taxon>
        <taxon>Corynebacteriaceae</taxon>
        <taxon>Corynebacterium</taxon>
    </lineage>
</organism>